<proteinExistence type="predicted"/>
<dbReference type="Proteomes" id="UP000037035">
    <property type="component" value="Unassembled WGS sequence"/>
</dbReference>
<dbReference type="VEuPathDB" id="FungiDB:VP01_2279g2"/>
<organism evidence="1 2">
    <name type="scientific">Puccinia sorghi</name>
    <dbReference type="NCBI Taxonomy" id="27349"/>
    <lineage>
        <taxon>Eukaryota</taxon>
        <taxon>Fungi</taxon>
        <taxon>Dikarya</taxon>
        <taxon>Basidiomycota</taxon>
        <taxon>Pucciniomycotina</taxon>
        <taxon>Pucciniomycetes</taxon>
        <taxon>Pucciniales</taxon>
        <taxon>Pucciniaceae</taxon>
        <taxon>Puccinia</taxon>
    </lineage>
</organism>
<dbReference type="EMBL" id="LAVV01007146">
    <property type="protein sequence ID" value="KNZ56958.1"/>
    <property type="molecule type" value="Genomic_DNA"/>
</dbReference>
<accession>A0A0L6V878</accession>
<evidence type="ECO:0000313" key="1">
    <source>
        <dbReference type="EMBL" id="KNZ56958.1"/>
    </source>
</evidence>
<name>A0A0L6V878_9BASI</name>
<keyword evidence="2" id="KW-1185">Reference proteome</keyword>
<evidence type="ECO:0000313" key="2">
    <source>
        <dbReference type="Proteomes" id="UP000037035"/>
    </source>
</evidence>
<protein>
    <submittedName>
        <fullName evidence="1">Uncharacterized protein</fullName>
    </submittedName>
</protein>
<dbReference type="AlphaFoldDB" id="A0A0L6V878"/>
<reference evidence="1 2" key="1">
    <citation type="submission" date="2015-08" db="EMBL/GenBank/DDBJ databases">
        <title>Next Generation Sequencing and Analysis of the Genome of Puccinia sorghi L Schw, the Causal Agent of Maize Common Rust.</title>
        <authorList>
            <person name="Rochi L."/>
            <person name="Burguener G."/>
            <person name="Darino M."/>
            <person name="Turjanski A."/>
            <person name="Kreff E."/>
            <person name="Dieguez M.J."/>
            <person name="Sacco F."/>
        </authorList>
    </citation>
    <scope>NUCLEOTIDE SEQUENCE [LARGE SCALE GENOMIC DNA]</scope>
    <source>
        <strain evidence="1 2">RO10H11247</strain>
    </source>
</reference>
<dbReference type="OrthoDB" id="10626065at2759"/>
<gene>
    <name evidence="1" type="ORF">VP01_2279g2</name>
</gene>
<comment type="caution">
    <text evidence="1">The sequence shown here is derived from an EMBL/GenBank/DDBJ whole genome shotgun (WGS) entry which is preliminary data.</text>
</comment>
<sequence>MVDLSQAIMLDHIQAVLRKESKDKDHVEGNHLAEGLQNFASESDWQFTSAGPFIRDATRTGFPPIKWHVYLLRSPSLPEFTKYSHYLITNLASFTIGWITAVADLGKDLVNTGFQLKMESHGNHQGTIHGTSLSSAITYIHSIFGLNNGVFEPLWN</sequence>